<name>A0A8S5M4L5_9CAUD</name>
<organism evidence="2">
    <name type="scientific">Siphoviridae sp. ctEQg15</name>
    <dbReference type="NCBI Taxonomy" id="2826205"/>
    <lineage>
        <taxon>Viruses</taxon>
        <taxon>Duplodnaviria</taxon>
        <taxon>Heunggongvirae</taxon>
        <taxon>Uroviricota</taxon>
        <taxon>Caudoviricetes</taxon>
    </lineage>
</organism>
<dbReference type="InterPro" id="IPR049250">
    <property type="entry name" value="DUF6883"/>
</dbReference>
<dbReference type="Pfam" id="PF21814">
    <property type="entry name" value="DUF6883"/>
    <property type="match status" value="1"/>
</dbReference>
<dbReference type="EMBL" id="BK014822">
    <property type="protein sequence ID" value="DAD77265.1"/>
    <property type="molecule type" value="Genomic_DNA"/>
</dbReference>
<evidence type="ECO:0000259" key="1">
    <source>
        <dbReference type="Pfam" id="PF21814"/>
    </source>
</evidence>
<dbReference type="InterPro" id="IPR009319">
    <property type="entry name" value="Phage_A118_VSP1"/>
</dbReference>
<evidence type="ECO:0000313" key="2">
    <source>
        <dbReference type="EMBL" id="DAD77265.1"/>
    </source>
</evidence>
<proteinExistence type="predicted"/>
<reference evidence="2" key="1">
    <citation type="journal article" date="2021" name="Proc. Natl. Acad. Sci. U.S.A.">
        <title>A Catalog of Tens of Thousands of Viruses from Human Metagenomes Reveals Hidden Associations with Chronic Diseases.</title>
        <authorList>
            <person name="Tisza M.J."/>
            <person name="Buck C.B."/>
        </authorList>
    </citation>
    <scope>NUCLEOTIDE SEQUENCE</scope>
    <source>
        <strain evidence="2">CtEQg15</strain>
    </source>
</reference>
<protein>
    <submittedName>
        <fullName evidence="2">Minor capsid protein</fullName>
    </submittedName>
</protein>
<sequence length="505" mass="56477">MLTAEQVAVLRDYAERLTDPINDYLIRDIAGRIAKAGQFTSAAQYQIWAAQQMGLSQAEIKKRLKKLLGVSNDEIKKLLTQSAEVGYRFDLKALPTADAIPFAENHVLQEIVSAAVKLAQDDFTNITQTIGMVDPYGRALPLQQAYRNSMDFAFSQVATGASDYNTAVRLAVKNLAEKGIQTIDYQSGIHTSLEAAVRRSVMGGLGLMQEQISNQTHDDIGANGWEISAHAASAPDHEPIQGKQYSDEEYETLNNSLIRRIGTLNCGHSAFPIILGVTPPQYTKEELEKYRMDNERGIDYAGKHYTMYEATQRQRRLETSMRRQKRRILADEATGDQEKKQQDQIKLQVLNQEYRRFSKAAGLRTQDTRAEVLGFGGKQGIAAQDAFEKALLPKRNAALIPTEKFTEYALNPEKSLDKSIAFSNALGYNLDNADSLIQNIRDNLSSFPASEKGRNEYGTRYEVRMNLTGANQRTANVITAWLDDAKTGKMRLISAYVDRKRSADK</sequence>
<dbReference type="GO" id="GO:0005198">
    <property type="term" value="F:structural molecule activity"/>
    <property type="evidence" value="ECO:0007669"/>
    <property type="project" value="InterPro"/>
</dbReference>
<accession>A0A8S5M4L5</accession>
<feature type="domain" description="DUF6883" evidence="1">
    <location>
        <begin position="392"/>
        <end position="498"/>
    </location>
</feature>
<dbReference type="Pfam" id="PF06152">
    <property type="entry name" value="Phage_min_cap2"/>
    <property type="match status" value="1"/>
</dbReference>